<dbReference type="SUPFAM" id="SSF53850">
    <property type="entry name" value="Periplasmic binding protein-like II"/>
    <property type="match status" value="1"/>
</dbReference>
<gene>
    <name evidence="6" type="ORF">HMF7854_07295</name>
</gene>
<dbReference type="AlphaFoldDB" id="A0A429V9M2"/>
<dbReference type="Pfam" id="PF00126">
    <property type="entry name" value="HTH_1"/>
    <property type="match status" value="1"/>
</dbReference>
<keyword evidence="3" id="KW-0238">DNA-binding</keyword>
<evidence type="ECO:0000256" key="1">
    <source>
        <dbReference type="ARBA" id="ARBA00009437"/>
    </source>
</evidence>
<reference evidence="6 7" key="1">
    <citation type="submission" date="2018-12" db="EMBL/GenBank/DDBJ databases">
        <title>Sphingomonas sp. HMF7854 Genome sequencing and assembly.</title>
        <authorList>
            <person name="Cha I."/>
            <person name="Kang H."/>
            <person name="Kim H."/>
            <person name="Kang J."/>
            <person name="Joh K."/>
        </authorList>
    </citation>
    <scope>NUCLEOTIDE SEQUENCE [LARGE SCALE GENOMIC DNA]</scope>
    <source>
        <strain evidence="6 7">HMF7854</strain>
    </source>
</reference>
<dbReference type="Gene3D" id="1.10.10.10">
    <property type="entry name" value="Winged helix-like DNA-binding domain superfamily/Winged helix DNA-binding domain"/>
    <property type="match status" value="1"/>
</dbReference>
<dbReference type="EMBL" id="RWJF01000001">
    <property type="protein sequence ID" value="RST30659.1"/>
    <property type="molecule type" value="Genomic_DNA"/>
</dbReference>
<dbReference type="InterPro" id="IPR050389">
    <property type="entry name" value="LysR-type_TF"/>
</dbReference>
<dbReference type="PRINTS" id="PR00039">
    <property type="entry name" value="HTHLYSR"/>
</dbReference>
<evidence type="ECO:0000256" key="4">
    <source>
        <dbReference type="ARBA" id="ARBA00023163"/>
    </source>
</evidence>
<proteinExistence type="inferred from homology"/>
<dbReference type="PANTHER" id="PTHR30118">
    <property type="entry name" value="HTH-TYPE TRANSCRIPTIONAL REGULATOR LEUO-RELATED"/>
    <property type="match status" value="1"/>
</dbReference>
<comment type="caution">
    <text evidence="6">The sequence shown here is derived from an EMBL/GenBank/DDBJ whole genome shotgun (WGS) entry which is preliminary data.</text>
</comment>
<keyword evidence="4" id="KW-0804">Transcription</keyword>
<organism evidence="6 7">
    <name type="scientific">Sphingomonas ginkgonis</name>
    <dbReference type="NCBI Taxonomy" id="2315330"/>
    <lineage>
        <taxon>Bacteria</taxon>
        <taxon>Pseudomonadati</taxon>
        <taxon>Pseudomonadota</taxon>
        <taxon>Alphaproteobacteria</taxon>
        <taxon>Sphingomonadales</taxon>
        <taxon>Sphingomonadaceae</taxon>
        <taxon>Sphingomonas</taxon>
    </lineage>
</organism>
<keyword evidence="2" id="KW-0805">Transcription regulation</keyword>
<protein>
    <submittedName>
        <fullName evidence="6">LysR family transcriptional regulator</fullName>
    </submittedName>
</protein>
<dbReference type="InterPro" id="IPR036390">
    <property type="entry name" value="WH_DNA-bd_sf"/>
</dbReference>
<comment type="similarity">
    <text evidence="1">Belongs to the LysR transcriptional regulatory family.</text>
</comment>
<dbReference type="OrthoDB" id="8339333at2"/>
<dbReference type="Proteomes" id="UP000274661">
    <property type="component" value="Unassembled WGS sequence"/>
</dbReference>
<dbReference type="InterPro" id="IPR036388">
    <property type="entry name" value="WH-like_DNA-bd_sf"/>
</dbReference>
<name>A0A429V9M2_9SPHN</name>
<keyword evidence="7" id="KW-1185">Reference proteome</keyword>
<evidence type="ECO:0000313" key="6">
    <source>
        <dbReference type="EMBL" id="RST30659.1"/>
    </source>
</evidence>
<dbReference type="PANTHER" id="PTHR30118:SF6">
    <property type="entry name" value="HTH-TYPE TRANSCRIPTIONAL REGULATOR LEUO"/>
    <property type="match status" value="1"/>
</dbReference>
<evidence type="ECO:0000313" key="7">
    <source>
        <dbReference type="Proteomes" id="UP000274661"/>
    </source>
</evidence>
<dbReference type="RefSeq" id="WP_126718492.1">
    <property type="nucleotide sequence ID" value="NZ_RWJF01000001.1"/>
</dbReference>
<sequence>MRLKGLDLNLLIALETLLDTRSVSRSAERMNLSQPAMSAALGRLRAFFGDELLTVSGKRMYPTPFAESLRPQVRETLRSVDELLATSVRFDPGSSQRGFRIAASDYVSTALLAPLLRRLAREAPGVRFEVIGPSEDSFRQLEDGRIDLIIAPDSFTLPGLPSELLVEERHVVAGWSQNPLLRSGLTLEAFLAAGHVSVAIGPRGGASFADRQLELIGLPRRIEVSVGSFTAVPWMLERTERLALLHERLAQSMLPHFDLAVAPLPFDFPLMREMLQWHGSRTQEAGVAWLRDQLHAAATTYSPW</sequence>
<evidence type="ECO:0000256" key="2">
    <source>
        <dbReference type="ARBA" id="ARBA00023015"/>
    </source>
</evidence>
<dbReference type="InterPro" id="IPR000847">
    <property type="entry name" value="LysR_HTH_N"/>
</dbReference>
<dbReference type="PROSITE" id="PS50931">
    <property type="entry name" value="HTH_LYSR"/>
    <property type="match status" value="1"/>
</dbReference>
<dbReference type="Gene3D" id="3.40.190.10">
    <property type="entry name" value="Periplasmic binding protein-like II"/>
    <property type="match status" value="2"/>
</dbReference>
<evidence type="ECO:0000259" key="5">
    <source>
        <dbReference type="PROSITE" id="PS50931"/>
    </source>
</evidence>
<dbReference type="Pfam" id="PF03466">
    <property type="entry name" value="LysR_substrate"/>
    <property type="match status" value="1"/>
</dbReference>
<dbReference type="InterPro" id="IPR005119">
    <property type="entry name" value="LysR_subst-bd"/>
</dbReference>
<dbReference type="GO" id="GO:0003677">
    <property type="term" value="F:DNA binding"/>
    <property type="evidence" value="ECO:0007669"/>
    <property type="project" value="UniProtKB-KW"/>
</dbReference>
<dbReference type="GO" id="GO:0003700">
    <property type="term" value="F:DNA-binding transcription factor activity"/>
    <property type="evidence" value="ECO:0007669"/>
    <property type="project" value="InterPro"/>
</dbReference>
<feature type="domain" description="HTH lysR-type" evidence="5">
    <location>
        <begin position="6"/>
        <end position="63"/>
    </location>
</feature>
<accession>A0A429V9M2</accession>
<evidence type="ECO:0000256" key="3">
    <source>
        <dbReference type="ARBA" id="ARBA00023125"/>
    </source>
</evidence>
<dbReference type="SUPFAM" id="SSF46785">
    <property type="entry name" value="Winged helix' DNA-binding domain"/>
    <property type="match status" value="1"/>
</dbReference>